<keyword evidence="2" id="KW-1185">Reference proteome</keyword>
<protein>
    <submittedName>
        <fullName evidence="1">Alpha/beta hydrolase family protein</fullName>
    </submittedName>
</protein>
<reference evidence="1 2" key="1">
    <citation type="submission" date="2023-10" db="EMBL/GenBank/DDBJ databases">
        <title>Rubellicoccus peritrichatus gen. nov., sp. nov., isolated from an algae of coral reef tank.</title>
        <authorList>
            <person name="Luo J."/>
        </authorList>
    </citation>
    <scope>NUCLEOTIDE SEQUENCE [LARGE SCALE GENOMIC DNA]</scope>
    <source>
        <strain evidence="1 2">CR14</strain>
    </source>
</reference>
<dbReference type="EMBL" id="CP136920">
    <property type="protein sequence ID" value="WOO43060.1"/>
    <property type="molecule type" value="Genomic_DNA"/>
</dbReference>
<dbReference type="Gene3D" id="3.40.50.1820">
    <property type="entry name" value="alpha/beta hydrolase"/>
    <property type="match status" value="1"/>
</dbReference>
<accession>A0AAQ3LFU5</accession>
<dbReference type="GO" id="GO:0016787">
    <property type="term" value="F:hydrolase activity"/>
    <property type="evidence" value="ECO:0007669"/>
    <property type="project" value="UniProtKB-KW"/>
</dbReference>
<dbReference type="PANTHER" id="PTHR48098:SF1">
    <property type="entry name" value="DIACYLGLYCEROL ACYLTRANSFERASE_MYCOLYLTRANSFERASE AG85A"/>
    <property type="match status" value="1"/>
</dbReference>
<organism evidence="1 2">
    <name type="scientific">Rubellicoccus peritrichatus</name>
    <dbReference type="NCBI Taxonomy" id="3080537"/>
    <lineage>
        <taxon>Bacteria</taxon>
        <taxon>Pseudomonadati</taxon>
        <taxon>Verrucomicrobiota</taxon>
        <taxon>Opitutia</taxon>
        <taxon>Puniceicoccales</taxon>
        <taxon>Cerasicoccaceae</taxon>
        <taxon>Rubellicoccus</taxon>
    </lineage>
</organism>
<sequence length="258" mass="29025">MALIDCKFFSSVLGLSTEMTVILPEETVGQIGQQNVSQDETKVLYLLHGRSDDNTTWTRRTSIERYAAAYGIAVVMPNAHLSFYTNMAQGGRYQDFIFEEISEKISKLFGLKPAKEHCAVAGLSMGGYGAIKWALTQPERFCFAAGLSGAYDIADFWRMQDNGNADRDLVSIYGSLEKFTGGENDIQELINRCHHRKAELPELFITCGTDDFIFGHSQFLHAALNEKSIPHTYEEHPGSHDWGYWDQHIQRALATWLG</sequence>
<evidence type="ECO:0000313" key="2">
    <source>
        <dbReference type="Proteomes" id="UP001304300"/>
    </source>
</evidence>
<keyword evidence="1" id="KW-0378">Hydrolase</keyword>
<dbReference type="SUPFAM" id="SSF53474">
    <property type="entry name" value="alpha/beta-Hydrolases"/>
    <property type="match status" value="1"/>
</dbReference>
<dbReference type="GO" id="GO:0016747">
    <property type="term" value="F:acyltransferase activity, transferring groups other than amino-acyl groups"/>
    <property type="evidence" value="ECO:0007669"/>
    <property type="project" value="TreeGrafter"/>
</dbReference>
<dbReference type="InterPro" id="IPR000801">
    <property type="entry name" value="Esterase-like"/>
</dbReference>
<dbReference type="RefSeq" id="WP_317835596.1">
    <property type="nucleotide sequence ID" value="NZ_CP136920.1"/>
</dbReference>
<dbReference type="PANTHER" id="PTHR48098">
    <property type="entry name" value="ENTEROCHELIN ESTERASE-RELATED"/>
    <property type="match status" value="1"/>
</dbReference>
<dbReference type="KEGG" id="puo:RZN69_08135"/>
<dbReference type="InterPro" id="IPR029058">
    <property type="entry name" value="AB_hydrolase_fold"/>
</dbReference>
<evidence type="ECO:0000313" key="1">
    <source>
        <dbReference type="EMBL" id="WOO43060.1"/>
    </source>
</evidence>
<dbReference type="AlphaFoldDB" id="A0AAQ3LFU5"/>
<name>A0AAQ3LFU5_9BACT</name>
<dbReference type="Proteomes" id="UP001304300">
    <property type="component" value="Chromosome"/>
</dbReference>
<gene>
    <name evidence="1" type="ORF">RZN69_08135</name>
</gene>
<proteinExistence type="predicted"/>
<dbReference type="Pfam" id="PF00756">
    <property type="entry name" value="Esterase"/>
    <property type="match status" value="1"/>
</dbReference>
<dbReference type="InterPro" id="IPR050583">
    <property type="entry name" value="Mycobacterial_A85_antigen"/>
</dbReference>